<evidence type="ECO:0000259" key="6">
    <source>
        <dbReference type="PROSITE" id="PS50931"/>
    </source>
</evidence>
<dbReference type="InterPro" id="IPR005119">
    <property type="entry name" value="LysR_subst-bd"/>
</dbReference>
<name>A0A6V8LC64_9ACTN</name>
<evidence type="ECO:0000256" key="5">
    <source>
        <dbReference type="SAM" id="MobiDB-lite"/>
    </source>
</evidence>
<evidence type="ECO:0000313" key="8">
    <source>
        <dbReference type="Proteomes" id="UP000482960"/>
    </source>
</evidence>
<organism evidence="7 8">
    <name type="scientific">Phytohabitans rumicis</name>
    <dbReference type="NCBI Taxonomy" id="1076125"/>
    <lineage>
        <taxon>Bacteria</taxon>
        <taxon>Bacillati</taxon>
        <taxon>Actinomycetota</taxon>
        <taxon>Actinomycetes</taxon>
        <taxon>Micromonosporales</taxon>
        <taxon>Micromonosporaceae</taxon>
    </lineage>
</organism>
<dbReference type="GO" id="GO:0003677">
    <property type="term" value="F:DNA binding"/>
    <property type="evidence" value="ECO:0007669"/>
    <property type="project" value="UniProtKB-KW"/>
</dbReference>
<dbReference type="Gene3D" id="3.40.190.10">
    <property type="entry name" value="Periplasmic binding protein-like II"/>
    <property type="match status" value="2"/>
</dbReference>
<dbReference type="SUPFAM" id="SSF53850">
    <property type="entry name" value="Periplasmic binding protein-like II"/>
    <property type="match status" value="1"/>
</dbReference>
<dbReference type="PROSITE" id="PS50931">
    <property type="entry name" value="HTH_LYSR"/>
    <property type="match status" value="1"/>
</dbReference>
<comment type="caution">
    <text evidence="7">The sequence shown here is derived from an EMBL/GenBank/DDBJ whole genome shotgun (WGS) entry which is preliminary data.</text>
</comment>
<dbReference type="InterPro" id="IPR036390">
    <property type="entry name" value="WH_DNA-bd_sf"/>
</dbReference>
<evidence type="ECO:0000256" key="4">
    <source>
        <dbReference type="ARBA" id="ARBA00023163"/>
    </source>
</evidence>
<keyword evidence="2" id="KW-0805">Transcription regulation</keyword>
<dbReference type="EMBL" id="BLPG01000001">
    <property type="protein sequence ID" value="GFJ92179.1"/>
    <property type="molecule type" value="Genomic_DNA"/>
</dbReference>
<dbReference type="PANTHER" id="PTHR30346:SF29">
    <property type="entry name" value="LYSR SUBSTRATE-BINDING"/>
    <property type="match status" value="1"/>
</dbReference>
<evidence type="ECO:0000256" key="1">
    <source>
        <dbReference type="ARBA" id="ARBA00009437"/>
    </source>
</evidence>
<dbReference type="PANTHER" id="PTHR30346">
    <property type="entry name" value="TRANSCRIPTIONAL DUAL REGULATOR HCAR-RELATED"/>
    <property type="match status" value="1"/>
</dbReference>
<evidence type="ECO:0000256" key="3">
    <source>
        <dbReference type="ARBA" id="ARBA00023125"/>
    </source>
</evidence>
<keyword evidence="3" id="KW-0238">DNA-binding</keyword>
<evidence type="ECO:0000313" key="7">
    <source>
        <dbReference type="EMBL" id="GFJ92179.1"/>
    </source>
</evidence>
<dbReference type="GO" id="GO:0003700">
    <property type="term" value="F:DNA-binding transcription factor activity"/>
    <property type="evidence" value="ECO:0007669"/>
    <property type="project" value="InterPro"/>
</dbReference>
<comment type="similarity">
    <text evidence="1">Belongs to the LysR transcriptional regulatory family.</text>
</comment>
<dbReference type="Pfam" id="PF03466">
    <property type="entry name" value="LysR_substrate"/>
    <property type="match status" value="1"/>
</dbReference>
<gene>
    <name evidence="7" type="ORF">Prum_058210</name>
</gene>
<proteinExistence type="inferred from homology"/>
<keyword evidence="4" id="KW-0804">Transcription</keyword>
<dbReference type="InterPro" id="IPR036388">
    <property type="entry name" value="WH-like_DNA-bd_sf"/>
</dbReference>
<dbReference type="Proteomes" id="UP000482960">
    <property type="component" value="Unassembled WGS sequence"/>
</dbReference>
<keyword evidence="8" id="KW-1185">Reference proteome</keyword>
<evidence type="ECO:0000256" key="2">
    <source>
        <dbReference type="ARBA" id="ARBA00023015"/>
    </source>
</evidence>
<feature type="domain" description="HTH lysR-type" evidence="6">
    <location>
        <begin position="3"/>
        <end position="60"/>
    </location>
</feature>
<dbReference type="Gene3D" id="1.10.10.10">
    <property type="entry name" value="Winged helix-like DNA-binding domain superfamily/Winged helix DNA-binding domain"/>
    <property type="match status" value="1"/>
</dbReference>
<feature type="region of interest" description="Disordered" evidence="5">
    <location>
        <begin position="294"/>
        <end position="313"/>
    </location>
</feature>
<protein>
    <submittedName>
        <fullName evidence="7">LysR family transcriptional regulator</fullName>
    </submittedName>
</protein>
<dbReference type="InterPro" id="IPR000847">
    <property type="entry name" value="LysR_HTH_N"/>
</dbReference>
<sequence length="313" mass="33526">MALDIERLRVLVEVAHAGSIAAAAKSMGFTASALSQQLAKLEREVGDRLVDRGPTGVRPTATGEVLIRHGERVLGALRDAEDAVRDARGLPREHLSLGTFASAGEALVPTALAAFRGAHPHVRLSLLDIEPPDGYDLVTSGDLDLLITHRYPDVPLPPVAGLVRAHLMTDPLRVVLPAGHRHAGTRRLTITALADEEWISGGPGVHNRITLDWAAREAGLSVRVAYETRDYAVTLALIGAGIGVALIPDTSLGAVDPASHAVRDLTEPIAREILLVHRPRPRPPISDMVALLERTSQKNVEPPTSADRMSTRR</sequence>
<dbReference type="RefSeq" id="WP_173079121.1">
    <property type="nucleotide sequence ID" value="NZ_BAABJB010000073.1"/>
</dbReference>
<accession>A0A6V8LC64</accession>
<dbReference type="GO" id="GO:0032993">
    <property type="term" value="C:protein-DNA complex"/>
    <property type="evidence" value="ECO:0007669"/>
    <property type="project" value="TreeGrafter"/>
</dbReference>
<dbReference type="SUPFAM" id="SSF46785">
    <property type="entry name" value="Winged helix' DNA-binding domain"/>
    <property type="match status" value="1"/>
</dbReference>
<reference evidence="7 8" key="1">
    <citation type="submission" date="2020-03" db="EMBL/GenBank/DDBJ databases">
        <title>Whole genome shotgun sequence of Phytohabitans rumicis NBRC 108638.</title>
        <authorList>
            <person name="Komaki H."/>
            <person name="Tamura T."/>
        </authorList>
    </citation>
    <scope>NUCLEOTIDE SEQUENCE [LARGE SCALE GENOMIC DNA]</scope>
    <source>
        <strain evidence="7 8">NBRC 108638</strain>
    </source>
</reference>
<dbReference type="CDD" id="cd08423">
    <property type="entry name" value="PBP2_LTTR_like_6"/>
    <property type="match status" value="1"/>
</dbReference>
<reference evidence="7 8" key="2">
    <citation type="submission" date="2020-03" db="EMBL/GenBank/DDBJ databases">
        <authorList>
            <person name="Ichikawa N."/>
            <person name="Kimura A."/>
            <person name="Kitahashi Y."/>
            <person name="Uohara A."/>
        </authorList>
    </citation>
    <scope>NUCLEOTIDE SEQUENCE [LARGE SCALE GENOMIC DNA]</scope>
    <source>
        <strain evidence="7 8">NBRC 108638</strain>
    </source>
</reference>
<dbReference type="Pfam" id="PF00126">
    <property type="entry name" value="HTH_1"/>
    <property type="match status" value="1"/>
</dbReference>
<dbReference type="AlphaFoldDB" id="A0A6V8LC64"/>